<evidence type="ECO:0000313" key="4">
    <source>
        <dbReference type="Proteomes" id="UP001642409"/>
    </source>
</evidence>
<name>A0AA86UGY0_9EUKA</name>
<keyword evidence="1" id="KW-1133">Transmembrane helix</keyword>
<dbReference type="AlphaFoldDB" id="A0AA86UGY0"/>
<dbReference type="EMBL" id="CATOUU010000816">
    <property type="protein sequence ID" value="CAI9950697.1"/>
    <property type="molecule type" value="Genomic_DNA"/>
</dbReference>
<evidence type="ECO:0000256" key="1">
    <source>
        <dbReference type="SAM" id="Phobius"/>
    </source>
</evidence>
<sequence length="102" mass="11666">MIFYEFSSILSAFVLRFMFLSLVYLTVNCVQKGVSIQDTHELVYSVVGIVLLVGHEILTFVCIQKMENVKMERNLVVVRVQKPIDNYTIVVIGRKVGVRAKK</sequence>
<keyword evidence="1" id="KW-0472">Membrane</keyword>
<evidence type="ECO:0000313" key="2">
    <source>
        <dbReference type="EMBL" id="CAI9950697.1"/>
    </source>
</evidence>
<protein>
    <submittedName>
        <fullName evidence="3">Hypothetical_protein</fullName>
    </submittedName>
</protein>
<dbReference type="Proteomes" id="UP001642409">
    <property type="component" value="Unassembled WGS sequence"/>
</dbReference>
<reference evidence="2" key="1">
    <citation type="submission" date="2023-06" db="EMBL/GenBank/DDBJ databases">
        <authorList>
            <person name="Kurt Z."/>
        </authorList>
    </citation>
    <scope>NUCLEOTIDE SEQUENCE</scope>
</reference>
<reference evidence="3 4" key="2">
    <citation type="submission" date="2024-07" db="EMBL/GenBank/DDBJ databases">
        <authorList>
            <person name="Akdeniz Z."/>
        </authorList>
    </citation>
    <scope>NUCLEOTIDE SEQUENCE [LARGE SCALE GENOMIC DNA]</scope>
</reference>
<accession>A0AA86UGY0</accession>
<evidence type="ECO:0000313" key="3">
    <source>
        <dbReference type="EMBL" id="CAL6074842.1"/>
    </source>
</evidence>
<comment type="caution">
    <text evidence="2">The sequence shown here is derived from an EMBL/GenBank/DDBJ whole genome shotgun (WGS) entry which is preliminary data.</text>
</comment>
<keyword evidence="1" id="KW-0812">Transmembrane</keyword>
<dbReference type="EMBL" id="CAXDID020000310">
    <property type="protein sequence ID" value="CAL6074842.1"/>
    <property type="molecule type" value="Genomic_DNA"/>
</dbReference>
<organism evidence="2">
    <name type="scientific">Hexamita inflata</name>
    <dbReference type="NCBI Taxonomy" id="28002"/>
    <lineage>
        <taxon>Eukaryota</taxon>
        <taxon>Metamonada</taxon>
        <taxon>Diplomonadida</taxon>
        <taxon>Hexamitidae</taxon>
        <taxon>Hexamitinae</taxon>
        <taxon>Hexamita</taxon>
    </lineage>
</organism>
<keyword evidence="4" id="KW-1185">Reference proteome</keyword>
<proteinExistence type="predicted"/>
<feature type="transmembrane region" description="Helical" evidence="1">
    <location>
        <begin position="42"/>
        <end position="63"/>
    </location>
</feature>
<gene>
    <name evidence="2" type="ORF">HINF_LOCUS38342</name>
    <name evidence="3" type="ORF">HINF_LOCUS56919</name>
</gene>
<feature type="transmembrane region" description="Helical" evidence="1">
    <location>
        <begin position="7"/>
        <end position="27"/>
    </location>
</feature>